<feature type="compositionally biased region" description="Basic and acidic residues" evidence="2">
    <location>
        <begin position="25"/>
        <end position="49"/>
    </location>
</feature>
<dbReference type="AlphaFoldDB" id="A0A2M7RJJ3"/>
<reference evidence="5 6" key="1">
    <citation type="submission" date="2017-09" db="EMBL/GenBank/DDBJ databases">
        <title>Depth-based differentiation of microbial function through sediment-hosted aquifers and enrichment of novel symbionts in the deep terrestrial subsurface.</title>
        <authorList>
            <person name="Probst A.J."/>
            <person name="Ladd B."/>
            <person name="Jarett J.K."/>
            <person name="Geller-Mcgrath D.E."/>
            <person name="Sieber C.M."/>
            <person name="Emerson J.B."/>
            <person name="Anantharaman K."/>
            <person name="Thomas B.C."/>
            <person name="Malmstrom R."/>
            <person name="Stieglmeier M."/>
            <person name="Klingl A."/>
            <person name="Woyke T."/>
            <person name="Ryan C.M."/>
            <person name="Banfield J.F."/>
        </authorList>
    </citation>
    <scope>NUCLEOTIDE SEQUENCE [LARGE SCALE GENOMIC DNA]</scope>
    <source>
        <strain evidence="5">CG_4_10_14_0_8_um_filter_42_10</strain>
    </source>
</reference>
<organism evidence="5 6">
    <name type="scientific">Candidatus Kerfeldbacteria bacterium CG_4_10_14_0_8_um_filter_42_10</name>
    <dbReference type="NCBI Taxonomy" id="2014248"/>
    <lineage>
        <taxon>Bacteria</taxon>
        <taxon>Candidatus Kerfeldiibacteriota</taxon>
    </lineage>
</organism>
<feature type="compositionally biased region" description="Basic and acidic residues" evidence="2">
    <location>
        <begin position="1"/>
        <end position="18"/>
    </location>
</feature>
<gene>
    <name evidence="5" type="ORF">COY66_03810</name>
</gene>
<evidence type="ECO:0000256" key="1">
    <source>
        <dbReference type="PROSITE-ProRule" id="PRU00278"/>
    </source>
</evidence>
<proteinExistence type="predicted"/>
<dbReference type="InterPro" id="IPR046357">
    <property type="entry name" value="PPIase_dom_sf"/>
</dbReference>
<feature type="transmembrane region" description="Helical" evidence="3">
    <location>
        <begin position="58"/>
        <end position="82"/>
    </location>
</feature>
<keyword evidence="1" id="KW-0413">Isomerase</keyword>
<dbReference type="SUPFAM" id="SSF54534">
    <property type="entry name" value="FKBP-like"/>
    <property type="match status" value="1"/>
</dbReference>
<dbReference type="InterPro" id="IPR000297">
    <property type="entry name" value="PPIase_PpiC"/>
</dbReference>
<dbReference type="SUPFAM" id="SSF109998">
    <property type="entry name" value="Triger factor/SurA peptide-binding domain-like"/>
    <property type="match status" value="1"/>
</dbReference>
<dbReference type="InterPro" id="IPR050245">
    <property type="entry name" value="PrsA_foldase"/>
</dbReference>
<dbReference type="PANTHER" id="PTHR47245:SF2">
    <property type="entry name" value="PEPTIDYL-PROLYL CIS-TRANS ISOMERASE HP_0175-RELATED"/>
    <property type="match status" value="1"/>
</dbReference>
<feature type="region of interest" description="Disordered" evidence="2">
    <location>
        <begin position="1"/>
        <end position="49"/>
    </location>
</feature>
<keyword evidence="1" id="KW-0697">Rotamase</keyword>
<comment type="caution">
    <text evidence="5">The sequence shown here is derived from an EMBL/GenBank/DDBJ whole genome shotgun (WGS) entry which is preliminary data.</text>
</comment>
<keyword evidence="3" id="KW-0812">Transmembrane</keyword>
<dbReference type="Proteomes" id="UP000230779">
    <property type="component" value="Unassembled WGS sequence"/>
</dbReference>
<evidence type="ECO:0000259" key="4">
    <source>
        <dbReference type="PROSITE" id="PS50198"/>
    </source>
</evidence>
<dbReference type="EMBL" id="PFMD01000041">
    <property type="protein sequence ID" value="PIY96631.1"/>
    <property type="molecule type" value="Genomic_DNA"/>
</dbReference>
<feature type="domain" description="PpiC" evidence="4">
    <location>
        <begin position="208"/>
        <end position="313"/>
    </location>
</feature>
<dbReference type="PANTHER" id="PTHR47245">
    <property type="entry name" value="PEPTIDYLPROLYL ISOMERASE"/>
    <property type="match status" value="1"/>
</dbReference>
<evidence type="ECO:0000313" key="6">
    <source>
        <dbReference type="Proteomes" id="UP000230779"/>
    </source>
</evidence>
<accession>A0A2M7RJJ3</accession>
<dbReference type="GO" id="GO:0003755">
    <property type="term" value="F:peptidyl-prolyl cis-trans isomerase activity"/>
    <property type="evidence" value="ECO:0007669"/>
    <property type="project" value="UniProtKB-KW"/>
</dbReference>
<name>A0A2M7RJJ3_9BACT</name>
<dbReference type="Pfam" id="PF13624">
    <property type="entry name" value="SurA_N_3"/>
    <property type="match status" value="1"/>
</dbReference>
<evidence type="ECO:0000256" key="3">
    <source>
        <dbReference type="SAM" id="Phobius"/>
    </source>
</evidence>
<evidence type="ECO:0000313" key="5">
    <source>
        <dbReference type="EMBL" id="PIY96631.1"/>
    </source>
</evidence>
<dbReference type="Gene3D" id="3.10.50.40">
    <property type="match status" value="1"/>
</dbReference>
<sequence>MNQETKKNNVSSKSEETSKNSNSKSVKDDSAIKNQDQKVKEDSKSSKESSAKKGKRKLITWIIIIFLIVVIGALATVGVGLYRYNWNDKYTKAIAKVVPYPVALVNWHMVRFSDFQADLDTLKYFYQKQQELYPSETPAKTDEELKDTVLTRLVEDELVIQLAKQKNVTATPEEIEEEFQLIIQQAGSQEALEQTLQDLYQWNADQFKNKVLYPFILRRDLEKEIQNEPAIDSQTKTKAQEVLDKVKAGEQSFEDLAQEFGEDSTNTNGGDLGYFGRGEMVSAFEEAAFALKEGEVSDLVKTEYGYHIIKLEEKTTQKDDQGNDKEVVRARHILIRYPDFTQWLADQQDQAQIFRLVNPAA</sequence>
<dbReference type="Gene3D" id="1.10.4030.10">
    <property type="entry name" value="Porin chaperone SurA, peptide-binding domain"/>
    <property type="match status" value="1"/>
</dbReference>
<dbReference type="Pfam" id="PF00639">
    <property type="entry name" value="Rotamase"/>
    <property type="match status" value="1"/>
</dbReference>
<keyword evidence="3" id="KW-1133">Transmembrane helix</keyword>
<dbReference type="InterPro" id="IPR027304">
    <property type="entry name" value="Trigger_fact/SurA_dom_sf"/>
</dbReference>
<keyword evidence="3" id="KW-0472">Membrane</keyword>
<evidence type="ECO:0000256" key="2">
    <source>
        <dbReference type="SAM" id="MobiDB-lite"/>
    </source>
</evidence>
<dbReference type="PROSITE" id="PS50198">
    <property type="entry name" value="PPIC_PPIASE_2"/>
    <property type="match status" value="1"/>
</dbReference>
<protein>
    <recommendedName>
        <fullName evidence="4">PpiC domain-containing protein</fullName>
    </recommendedName>
</protein>